<dbReference type="PANTHER" id="PTHR42085:SF1">
    <property type="entry name" value="F-BOX DOMAIN-CONTAINING PROTEIN"/>
    <property type="match status" value="1"/>
</dbReference>
<dbReference type="PANTHER" id="PTHR42085">
    <property type="entry name" value="F-BOX DOMAIN-CONTAINING PROTEIN"/>
    <property type="match status" value="1"/>
</dbReference>
<protein>
    <submittedName>
        <fullName evidence="1">Uncharacterized protein</fullName>
    </submittedName>
</protein>
<name>A0AAV9JWL3_9PEZI</name>
<dbReference type="InterPro" id="IPR038883">
    <property type="entry name" value="AN11006-like"/>
</dbReference>
<proteinExistence type="predicted"/>
<evidence type="ECO:0000313" key="1">
    <source>
        <dbReference type="EMBL" id="KAK4550142.1"/>
    </source>
</evidence>
<dbReference type="Proteomes" id="UP001324427">
    <property type="component" value="Unassembled WGS sequence"/>
</dbReference>
<dbReference type="EMBL" id="JAVFHQ010000002">
    <property type="protein sequence ID" value="KAK4550142.1"/>
    <property type="molecule type" value="Genomic_DNA"/>
</dbReference>
<gene>
    <name evidence="1" type="ORF">LTR36_003109</name>
</gene>
<evidence type="ECO:0000313" key="2">
    <source>
        <dbReference type="Proteomes" id="UP001324427"/>
    </source>
</evidence>
<reference evidence="1 2" key="1">
    <citation type="submission" date="2021-11" db="EMBL/GenBank/DDBJ databases">
        <title>Black yeast isolated from Biological Soil Crust.</title>
        <authorList>
            <person name="Kurbessoian T."/>
        </authorList>
    </citation>
    <scope>NUCLEOTIDE SEQUENCE [LARGE SCALE GENOMIC DNA]</scope>
    <source>
        <strain evidence="1 2">CCFEE 5522</strain>
    </source>
</reference>
<dbReference type="AlphaFoldDB" id="A0AAV9JWL3"/>
<keyword evidence="2" id="KW-1185">Reference proteome</keyword>
<accession>A0AAV9JWL3</accession>
<organism evidence="1 2">
    <name type="scientific">Oleoguttula mirabilis</name>
    <dbReference type="NCBI Taxonomy" id="1507867"/>
    <lineage>
        <taxon>Eukaryota</taxon>
        <taxon>Fungi</taxon>
        <taxon>Dikarya</taxon>
        <taxon>Ascomycota</taxon>
        <taxon>Pezizomycotina</taxon>
        <taxon>Dothideomycetes</taxon>
        <taxon>Dothideomycetidae</taxon>
        <taxon>Mycosphaerellales</taxon>
        <taxon>Teratosphaeriaceae</taxon>
        <taxon>Oleoguttula</taxon>
    </lineage>
</organism>
<sequence>MDESPLCRLPPELRNIIYELVFPSQQPFVIFLCTSRGLTQDSATLQPNPLGLALTCKLTYKECRQLFYVSNRFILQRGAGSSARGANILRLFRNKIGAPNSDALRSVTIDVGTRNSRSWPYNPNRWSPPTKPKIDGILEDVFQEAKSNRQCSFVVQATLEYDAYTHLPRTASTLVERQLVVRLGFGDHLGRLWDATFDDLKGKLKNAQYVDDVTELKGIFDRLLTVWCYLGDDGEVAVPW</sequence>
<comment type="caution">
    <text evidence="1">The sequence shown here is derived from an EMBL/GenBank/DDBJ whole genome shotgun (WGS) entry which is preliminary data.</text>
</comment>